<feature type="domain" description="G-protein coupled receptors family 1 profile" evidence="11">
    <location>
        <begin position="48"/>
        <end position="376"/>
    </location>
</feature>
<sequence length="398" mass="45270">MNVTTITYTAYSNGSETEDDSGDVIEWDGVKVFAICFLCCVDVATIIGNTFTLLAFGTDSKLRNNLSNWYIINLSIADLLVGAVSLPFDIAAYAYDYWIFGKHTCRFWSVVDNIATVESVFAVLLISFDRFSLVTMEIRHVTMQTRKKVFYQCFSTWVFTVVLIFILVVAYPAWTGEVWFDYGEVCDVEFLYDTAWTVFFVVITFVIPLIILLYLNVTIYLNIHKRTTSRVQPASGTSQLYNTAVKTQVTLVNLNNGQASDALRDSGRRINVCEPSVSVYNNGEEFSENANNQENDTTHRRAAHRKNKGVDHKLQKRKKAARTLAILVGVFFLCWAPHNLAVVVDQLCSDYCVTDFAWVFVSYLQWVNSTLNPILYAVCHPGFRENFKKLFMCKCSSR</sequence>
<evidence type="ECO:0000256" key="8">
    <source>
        <dbReference type="ARBA" id="ARBA00023224"/>
    </source>
</evidence>
<evidence type="ECO:0000313" key="13">
    <source>
        <dbReference type="RefSeq" id="XP_006823465.1"/>
    </source>
</evidence>
<dbReference type="InterPro" id="IPR017452">
    <property type="entry name" value="GPCR_Rhodpsn_7TM"/>
</dbReference>
<keyword evidence="4 10" id="KW-1133">Transmembrane helix</keyword>
<protein>
    <submittedName>
        <fullName evidence="13">Octopamine receptor 1-like</fullName>
    </submittedName>
</protein>
<dbReference type="InterPro" id="IPR000276">
    <property type="entry name" value="GPCR_Rhodpsn"/>
</dbReference>
<evidence type="ECO:0000256" key="3">
    <source>
        <dbReference type="ARBA" id="ARBA00022692"/>
    </source>
</evidence>
<dbReference type="Pfam" id="PF00001">
    <property type="entry name" value="7tm_1"/>
    <property type="match status" value="1"/>
</dbReference>
<keyword evidence="6 10" id="KW-0472">Membrane</keyword>
<evidence type="ECO:0000259" key="11">
    <source>
        <dbReference type="PROSITE" id="PS50262"/>
    </source>
</evidence>
<feature type="transmembrane region" description="Helical" evidence="10">
    <location>
        <begin position="107"/>
        <end position="128"/>
    </location>
</feature>
<proteinExistence type="predicted"/>
<keyword evidence="8" id="KW-0807">Transducer</keyword>
<reference evidence="13" key="1">
    <citation type="submission" date="2025-08" db="UniProtKB">
        <authorList>
            <consortium name="RefSeq"/>
        </authorList>
    </citation>
    <scope>IDENTIFICATION</scope>
    <source>
        <tissue evidence="13">Testes</tissue>
    </source>
</reference>
<evidence type="ECO:0000256" key="4">
    <source>
        <dbReference type="ARBA" id="ARBA00022989"/>
    </source>
</evidence>
<evidence type="ECO:0000256" key="9">
    <source>
        <dbReference type="SAM" id="MobiDB-lite"/>
    </source>
</evidence>
<evidence type="ECO:0000256" key="7">
    <source>
        <dbReference type="ARBA" id="ARBA00023170"/>
    </source>
</evidence>
<dbReference type="SUPFAM" id="SSF81321">
    <property type="entry name" value="Family A G protein-coupled receptor-like"/>
    <property type="match status" value="1"/>
</dbReference>
<feature type="transmembrane region" description="Helical" evidence="10">
    <location>
        <begin position="149"/>
        <end position="174"/>
    </location>
</feature>
<dbReference type="PRINTS" id="PR00237">
    <property type="entry name" value="GPCRRHODOPSN"/>
</dbReference>
<accession>A0ABM0MTX4</accession>
<feature type="transmembrane region" description="Helical" evidence="10">
    <location>
        <begin position="356"/>
        <end position="379"/>
    </location>
</feature>
<organism evidence="12 13">
    <name type="scientific">Saccoglossus kowalevskii</name>
    <name type="common">Acorn worm</name>
    <dbReference type="NCBI Taxonomy" id="10224"/>
    <lineage>
        <taxon>Eukaryota</taxon>
        <taxon>Metazoa</taxon>
        <taxon>Hemichordata</taxon>
        <taxon>Enteropneusta</taxon>
        <taxon>Harrimaniidae</taxon>
        <taxon>Saccoglossus</taxon>
    </lineage>
</organism>
<dbReference type="PANTHER" id="PTHR24248:SF120">
    <property type="entry name" value="G-PROTEIN COUPLED RECEPTORS FAMILY 1 PROFILE DOMAIN-CONTAINING PROTEIN"/>
    <property type="match status" value="1"/>
</dbReference>
<keyword evidence="5" id="KW-0297">G-protein coupled receptor</keyword>
<gene>
    <name evidence="13" type="primary">LOC102803362</name>
</gene>
<keyword evidence="12" id="KW-1185">Reference proteome</keyword>
<comment type="subcellular location">
    <subcellularLocation>
        <location evidence="1">Cell membrane</location>
        <topology evidence="1">Multi-pass membrane protein</topology>
    </subcellularLocation>
</comment>
<keyword evidence="3 10" id="KW-0812">Transmembrane</keyword>
<feature type="transmembrane region" description="Helical" evidence="10">
    <location>
        <begin position="323"/>
        <end position="344"/>
    </location>
</feature>
<dbReference type="GeneID" id="102803362"/>
<keyword evidence="2" id="KW-1003">Cell membrane</keyword>
<dbReference type="Proteomes" id="UP000694865">
    <property type="component" value="Unplaced"/>
</dbReference>
<feature type="transmembrane region" description="Helical" evidence="10">
    <location>
        <begin position="32"/>
        <end position="57"/>
    </location>
</feature>
<feature type="transmembrane region" description="Helical" evidence="10">
    <location>
        <begin position="194"/>
        <end position="221"/>
    </location>
</feature>
<evidence type="ECO:0000256" key="5">
    <source>
        <dbReference type="ARBA" id="ARBA00023040"/>
    </source>
</evidence>
<dbReference type="RefSeq" id="XP_006823465.1">
    <property type="nucleotide sequence ID" value="XM_006823402.1"/>
</dbReference>
<evidence type="ECO:0000256" key="2">
    <source>
        <dbReference type="ARBA" id="ARBA00022475"/>
    </source>
</evidence>
<evidence type="ECO:0000256" key="1">
    <source>
        <dbReference type="ARBA" id="ARBA00004651"/>
    </source>
</evidence>
<feature type="transmembrane region" description="Helical" evidence="10">
    <location>
        <begin position="69"/>
        <end position="95"/>
    </location>
</feature>
<evidence type="ECO:0000256" key="10">
    <source>
        <dbReference type="SAM" id="Phobius"/>
    </source>
</evidence>
<evidence type="ECO:0000313" key="12">
    <source>
        <dbReference type="Proteomes" id="UP000694865"/>
    </source>
</evidence>
<keyword evidence="7" id="KW-0675">Receptor</keyword>
<feature type="region of interest" description="Disordered" evidence="9">
    <location>
        <begin position="288"/>
        <end position="310"/>
    </location>
</feature>
<dbReference type="Gene3D" id="1.20.1070.10">
    <property type="entry name" value="Rhodopsin 7-helix transmembrane proteins"/>
    <property type="match status" value="1"/>
</dbReference>
<dbReference type="PANTHER" id="PTHR24248">
    <property type="entry name" value="ADRENERGIC RECEPTOR-RELATED G-PROTEIN COUPLED RECEPTOR"/>
    <property type="match status" value="1"/>
</dbReference>
<evidence type="ECO:0000256" key="6">
    <source>
        <dbReference type="ARBA" id="ARBA00023136"/>
    </source>
</evidence>
<name>A0ABM0MTX4_SACKO</name>
<dbReference type="PROSITE" id="PS50262">
    <property type="entry name" value="G_PROTEIN_RECEP_F1_2"/>
    <property type="match status" value="1"/>
</dbReference>